<reference evidence="2 3" key="1">
    <citation type="submission" date="2012-02" db="EMBL/GenBank/DDBJ databases">
        <title>Complete genome sequence of Phycisphaera mikurensis NBRC 102666.</title>
        <authorList>
            <person name="Ankai A."/>
            <person name="Hosoyama A."/>
            <person name="Terui Y."/>
            <person name="Sekine M."/>
            <person name="Fukai R."/>
            <person name="Kato Y."/>
            <person name="Nakamura S."/>
            <person name="Yamada-Narita S."/>
            <person name="Kawakoshi A."/>
            <person name="Fukunaga Y."/>
            <person name="Yamazaki S."/>
            <person name="Fujita N."/>
        </authorList>
    </citation>
    <scope>NUCLEOTIDE SEQUENCE [LARGE SCALE GENOMIC DNA]</scope>
    <source>
        <strain evidence="3">NBRC 102666 / KCTC 22515 / FYK2301M01</strain>
    </source>
</reference>
<gene>
    <name evidence="2" type="primary">comF</name>
    <name evidence="2" type="ordered locus">PSMK_03990</name>
</gene>
<dbReference type="InterPro" id="IPR051910">
    <property type="entry name" value="ComF/GntX_DNA_util-trans"/>
</dbReference>
<dbReference type="eggNOG" id="COG1040">
    <property type="taxonomic scope" value="Bacteria"/>
</dbReference>
<accession>I0IBC0</accession>
<organism evidence="2 3">
    <name type="scientific">Phycisphaera mikurensis (strain NBRC 102666 / KCTC 22515 / FYK2301M01)</name>
    <dbReference type="NCBI Taxonomy" id="1142394"/>
    <lineage>
        <taxon>Bacteria</taxon>
        <taxon>Pseudomonadati</taxon>
        <taxon>Planctomycetota</taxon>
        <taxon>Phycisphaerae</taxon>
        <taxon>Phycisphaerales</taxon>
        <taxon>Phycisphaeraceae</taxon>
        <taxon>Phycisphaera</taxon>
    </lineage>
</organism>
<protein>
    <submittedName>
        <fullName evidence="2">Putative competence protein F</fullName>
    </submittedName>
</protein>
<dbReference type="PANTHER" id="PTHR47505:SF1">
    <property type="entry name" value="DNA UTILIZATION PROTEIN YHGH"/>
    <property type="match status" value="1"/>
</dbReference>
<sequence>MQSRRGDAAALFDAAVPRLVEAAVSAAGGFEAADPATACPRCGEALGPGCRGPEDPNCPAAGAPWSRLHQLGPYAGDLSAWIARMKFRREWAWSGFFGARLAAAWLAARPGPEAPTPAVAFVPMPLRRRWHRGFNQARLMADALAAEAAAGGVPLRVVPLLRRRRHTPPQRGMSRQQRLRRMSRAFAAARPWPGRPAAPAGPVLLVDDVLTTGATLRAASATLRAAGHGPVEVAVAAVVPRRR</sequence>
<dbReference type="EMBL" id="AP012338">
    <property type="protein sequence ID" value="BAM02558.1"/>
    <property type="molecule type" value="Genomic_DNA"/>
</dbReference>
<evidence type="ECO:0000313" key="3">
    <source>
        <dbReference type="Proteomes" id="UP000007881"/>
    </source>
</evidence>
<comment type="similarity">
    <text evidence="1">Belongs to the ComF/GntX family.</text>
</comment>
<dbReference type="SUPFAM" id="SSF53271">
    <property type="entry name" value="PRTase-like"/>
    <property type="match status" value="1"/>
</dbReference>
<dbReference type="PANTHER" id="PTHR47505">
    <property type="entry name" value="DNA UTILIZATION PROTEIN YHGH"/>
    <property type="match status" value="1"/>
</dbReference>
<dbReference type="KEGG" id="phm:PSMK_03990"/>
<dbReference type="HOGENOM" id="CLU_054549_0_1_0"/>
<dbReference type="InterPro" id="IPR000836">
    <property type="entry name" value="PRTase_dom"/>
</dbReference>
<dbReference type="CDD" id="cd06223">
    <property type="entry name" value="PRTases_typeI"/>
    <property type="match status" value="1"/>
</dbReference>
<dbReference type="Gene3D" id="3.40.50.2020">
    <property type="match status" value="1"/>
</dbReference>
<proteinExistence type="inferred from homology"/>
<evidence type="ECO:0000256" key="1">
    <source>
        <dbReference type="ARBA" id="ARBA00008007"/>
    </source>
</evidence>
<evidence type="ECO:0000313" key="2">
    <source>
        <dbReference type="EMBL" id="BAM02558.1"/>
    </source>
</evidence>
<dbReference type="InterPro" id="IPR029057">
    <property type="entry name" value="PRTase-like"/>
</dbReference>
<dbReference type="Proteomes" id="UP000007881">
    <property type="component" value="Chromosome"/>
</dbReference>
<name>I0IBC0_PHYMF</name>
<dbReference type="STRING" id="1142394.PSMK_03990"/>
<dbReference type="AlphaFoldDB" id="I0IBC0"/>
<keyword evidence="3" id="KW-1185">Reference proteome</keyword>